<dbReference type="RefSeq" id="WP_027313486.1">
    <property type="nucleotide sequence ID" value="NZ_JBHLZN010000001.1"/>
</dbReference>
<dbReference type="InterPro" id="IPR017087">
    <property type="entry name" value="UCP037004"/>
</dbReference>
<feature type="domain" description="DUF1722" evidence="1">
    <location>
        <begin position="198"/>
        <end position="314"/>
    </location>
</feature>
<dbReference type="InterPro" id="IPR007553">
    <property type="entry name" value="2-thiour_desulf"/>
</dbReference>
<name>A0ABV5Z6H0_9GAMM</name>
<sequence length="324" mass="37370">MSNSRPLIGISACLLGQEVRFNGGHKQSRFCLEQLSEHFDWLPACPEVAIGMGVPRQAIRLIGDPQAPRAVGSNDASMDVTAPLQEFSHDYVQRQGNRLSGYILMKNSPSCGMERVKVYQPNGHPHQDGGRGLFAAELMRAFPLLPVEEEGRLQDPQLCDNFMMRVFIYHEWQQLRQARDEANPWSKAAWLDFHSRHKYLLMAHNPEAYKQLGKRLANLKGPEWDQHADEYFSDLMHALARPAERSGHVNVMQHLLGYLKKHTDANSRADLLECIEDYRQGQVPLAVPMRLLRHHFHRSQQRYVLQQKYLQPHPQQLGLRNRLY</sequence>
<protein>
    <submittedName>
        <fullName evidence="2">YbgA family protein</fullName>
    </submittedName>
</protein>
<comment type="caution">
    <text evidence="2">The sequence shown here is derived from an EMBL/GenBank/DDBJ whole genome shotgun (WGS) entry which is preliminary data.</text>
</comment>
<keyword evidence="3" id="KW-1185">Reference proteome</keyword>
<reference evidence="2 3" key="1">
    <citation type="submission" date="2024-09" db="EMBL/GenBank/DDBJ databases">
        <authorList>
            <person name="Sun Q."/>
            <person name="Mori K."/>
        </authorList>
    </citation>
    <scope>NUCLEOTIDE SEQUENCE [LARGE SCALE GENOMIC DNA]</scope>
    <source>
        <strain evidence="2 3">ATCC 51285</strain>
    </source>
</reference>
<dbReference type="InterPro" id="IPR013560">
    <property type="entry name" value="DUF1722"/>
</dbReference>
<dbReference type="Pfam" id="PF04463">
    <property type="entry name" value="2-thiour_desulf"/>
    <property type="match status" value="1"/>
</dbReference>
<accession>A0ABV5Z6H0</accession>
<proteinExistence type="predicted"/>
<evidence type="ECO:0000313" key="2">
    <source>
        <dbReference type="EMBL" id="MFB9884874.1"/>
    </source>
</evidence>
<dbReference type="PANTHER" id="PTHR30087">
    <property type="entry name" value="INNER MEMBRANE PROTEIN"/>
    <property type="match status" value="1"/>
</dbReference>
<dbReference type="PIRSF" id="PIRSF037004">
    <property type="entry name" value="UCP037004"/>
    <property type="match status" value="1"/>
</dbReference>
<evidence type="ECO:0000259" key="1">
    <source>
        <dbReference type="Pfam" id="PF08349"/>
    </source>
</evidence>
<dbReference type="EMBL" id="JBHLZN010000001">
    <property type="protein sequence ID" value="MFB9884874.1"/>
    <property type="molecule type" value="Genomic_DNA"/>
</dbReference>
<dbReference type="PANTHER" id="PTHR30087:SF0">
    <property type="entry name" value="INNER MEMBRANE PROTEIN"/>
    <property type="match status" value="1"/>
</dbReference>
<dbReference type="Proteomes" id="UP001589628">
    <property type="component" value="Unassembled WGS sequence"/>
</dbReference>
<organism evidence="2 3">
    <name type="scientific">Balneatrix alpica</name>
    <dbReference type="NCBI Taxonomy" id="75684"/>
    <lineage>
        <taxon>Bacteria</taxon>
        <taxon>Pseudomonadati</taxon>
        <taxon>Pseudomonadota</taxon>
        <taxon>Gammaproteobacteria</taxon>
        <taxon>Oceanospirillales</taxon>
        <taxon>Balneatrichaceae</taxon>
        <taxon>Balneatrix</taxon>
    </lineage>
</organism>
<dbReference type="Pfam" id="PF08349">
    <property type="entry name" value="DUF1722"/>
    <property type="match status" value="1"/>
</dbReference>
<gene>
    <name evidence="2" type="ORF">ACFFLH_00400</name>
</gene>
<evidence type="ECO:0000313" key="3">
    <source>
        <dbReference type="Proteomes" id="UP001589628"/>
    </source>
</evidence>